<gene>
    <name evidence="6" type="ORF">FB459_2244</name>
</gene>
<dbReference type="SUPFAM" id="SSF52540">
    <property type="entry name" value="P-loop containing nucleoside triphosphate hydrolases"/>
    <property type="match status" value="1"/>
</dbReference>
<dbReference type="InterPro" id="IPR027417">
    <property type="entry name" value="P-loop_NTPase"/>
</dbReference>
<feature type="compositionally biased region" description="Basic and acidic residues" evidence="4">
    <location>
        <begin position="622"/>
        <end position="642"/>
    </location>
</feature>
<keyword evidence="6" id="KW-0540">Nuclease</keyword>
<sequence length="1017" mass="110482">MKLHLLELRAFGPFGDTETIDFDALGAHGLFLMHGPTGSGKTSVLDAISFAIFSTVPGARRSQAERLASDHARPGVTPEVALEFTVAGRRLRVTRSPRYFAVKKRGTGRVQRPAKVLLQERTGTGWSTLSTRADEVAEVLDELIGLGAQQFAQVVLLPQGEFAAFLRAKADDRADLLRKLFDISRFSDLEQWLVDTRRSVRAAIDAKDAQIRTAVVRAEESLVDLAPQIEQWRELSVCALPTVIESTREHTSERLTHALAATDATSAALENATQQVDQETTLARLQQQGARAGQVWQAWEEGADQRAALQQRLDRHVCATRVQGAIRALERARVREQQAQTALARVTGELAELTTAPEQLRVSVAQAEPALAQAAEAARILDRAERTLPAVVTTLNAAEAAKETVRTAQRQVAERLQVLATTALAAGQTIDTVADLERRELVLAEWQQARDRVASATKILSAAQRSLEAARTVFLDAERAAVDLRVRRLAGFAGELAEGLVTGDPCPVCGSCEHPAPASSASIVRQDDIDRAEAEAATRRKEYDEAGRRAAAARGTTETSQSALELIQVRWCELAAETLDESTAATIRAEVQRRRSSVDRAEAVLASCEQQKVDLTHRAEQLQHEEKQADESAIRATTERDSLQTQAADARTRRDDCLATHDELCPCRATSEHDDERVESIVLVHKALSSKLQQWAELSRQAEDAGSTAEDCSQELNRQLDDEGFLDAAEAVTARIAAPEEAELRRQLEHAHNLAQQARGVLDQPEVQEAMAQTPADPAAAAARRRAALEENKKAQSVFEYAKRATGSLERLGEDVRQHLAQSEADRERLPALDRLADLVSGAGDNALHMRLSAYVLAARLEHVTTLANHQLTIMSGGRYQLEHTDAKAKGGARSGLGLQVLDSWTGTSRDTASLSGGETFMVSLALALALGQAVLHEAGGRPLQTLLVDEGFGSLDDESLELVMQVLDELRSGGRTVGIVSHVSELRTRVPAQIRVHKTEQGSRVEVLVGDAGSAA</sequence>
<comment type="caution">
    <text evidence="6">The sequence shown here is derived from an EMBL/GenBank/DDBJ whole genome shotgun (WGS) entry which is preliminary data.</text>
</comment>
<evidence type="ECO:0000256" key="2">
    <source>
        <dbReference type="ARBA" id="ARBA00011322"/>
    </source>
</evidence>
<dbReference type="Proteomes" id="UP000320806">
    <property type="component" value="Unassembled WGS sequence"/>
</dbReference>
<dbReference type="InterPro" id="IPR038729">
    <property type="entry name" value="Rad50/SbcC_AAA"/>
</dbReference>
<dbReference type="OrthoDB" id="9795626at2"/>
<dbReference type="GO" id="GO:0006302">
    <property type="term" value="P:double-strand break repair"/>
    <property type="evidence" value="ECO:0007669"/>
    <property type="project" value="InterPro"/>
</dbReference>
<dbReference type="GO" id="GO:0004527">
    <property type="term" value="F:exonuclease activity"/>
    <property type="evidence" value="ECO:0007669"/>
    <property type="project" value="UniProtKB-KW"/>
</dbReference>
<dbReference type="AlphaFoldDB" id="A0A542EHC7"/>
<evidence type="ECO:0000256" key="3">
    <source>
        <dbReference type="ARBA" id="ARBA00013368"/>
    </source>
</evidence>
<comment type="similarity">
    <text evidence="1">Belongs to the SMC family. SbcC subfamily.</text>
</comment>
<accession>A0A542EHC7</accession>
<keyword evidence="7" id="KW-1185">Reference proteome</keyword>
<evidence type="ECO:0000313" key="7">
    <source>
        <dbReference type="Proteomes" id="UP000320806"/>
    </source>
</evidence>
<keyword evidence="6" id="KW-0378">Hydrolase</keyword>
<reference evidence="6 7" key="1">
    <citation type="submission" date="2019-06" db="EMBL/GenBank/DDBJ databases">
        <title>Sequencing the genomes of 1000 actinobacteria strains.</title>
        <authorList>
            <person name="Klenk H.-P."/>
        </authorList>
    </citation>
    <scope>NUCLEOTIDE SEQUENCE [LARGE SCALE GENOMIC DNA]</scope>
    <source>
        <strain evidence="6 7">DSM 19828</strain>
    </source>
</reference>
<dbReference type="Pfam" id="PF13558">
    <property type="entry name" value="SbcC_Walker_B"/>
    <property type="match status" value="1"/>
</dbReference>
<organism evidence="6 7">
    <name type="scientific">Yimella lutea</name>
    <dbReference type="NCBI Taxonomy" id="587872"/>
    <lineage>
        <taxon>Bacteria</taxon>
        <taxon>Bacillati</taxon>
        <taxon>Actinomycetota</taxon>
        <taxon>Actinomycetes</taxon>
        <taxon>Micrococcales</taxon>
        <taxon>Dermacoccaceae</taxon>
        <taxon>Yimella</taxon>
    </lineage>
</organism>
<evidence type="ECO:0000256" key="4">
    <source>
        <dbReference type="SAM" id="MobiDB-lite"/>
    </source>
</evidence>
<dbReference type="Gene3D" id="3.40.50.300">
    <property type="entry name" value="P-loop containing nucleotide triphosphate hydrolases"/>
    <property type="match status" value="2"/>
</dbReference>
<evidence type="ECO:0000313" key="6">
    <source>
        <dbReference type="EMBL" id="TQJ14742.1"/>
    </source>
</evidence>
<dbReference type="PANTHER" id="PTHR32114:SF2">
    <property type="entry name" value="ABC TRANSPORTER ABCH.3"/>
    <property type="match status" value="1"/>
</dbReference>
<evidence type="ECO:0000256" key="1">
    <source>
        <dbReference type="ARBA" id="ARBA00006930"/>
    </source>
</evidence>
<protein>
    <recommendedName>
        <fullName evidence="3">Nuclease SbcCD subunit C</fullName>
    </recommendedName>
</protein>
<name>A0A542EHC7_9MICO</name>
<feature type="domain" description="Rad50/SbcC-type AAA" evidence="5">
    <location>
        <begin position="6"/>
        <end position="183"/>
    </location>
</feature>
<comment type="subunit">
    <text evidence="2">Heterodimer of SbcC and SbcD.</text>
</comment>
<dbReference type="PANTHER" id="PTHR32114">
    <property type="entry name" value="ABC TRANSPORTER ABCH.3"/>
    <property type="match status" value="1"/>
</dbReference>
<dbReference type="GO" id="GO:0016887">
    <property type="term" value="F:ATP hydrolysis activity"/>
    <property type="evidence" value="ECO:0007669"/>
    <property type="project" value="InterPro"/>
</dbReference>
<dbReference type="Pfam" id="PF13476">
    <property type="entry name" value="AAA_23"/>
    <property type="match status" value="1"/>
</dbReference>
<dbReference type="EMBL" id="VFMO01000001">
    <property type="protein sequence ID" value="TQJ14742.1"/>
    <property type="molecule type" value="Genomic_DNA"/>
</dbReference>
<proteinExistence type="inferred from homology"/>
<dbReference type="RefSeq" id="WP_141928506.1">
    <property type="nucleotide sequence ID" value="NZ_BAABCI010000024.1"/>
</dbReference>
<keyword evidence="6" id="KW-0269">Exonuclease</keyword>
<feature type="region of interest" description="Disordered" evidence="4">
    <location>
        <begin position="622"/>
        <end position="648"/>
    </location>
</feature>
<evidence type="ECO:0000259" key="5">
    <source>
        <dbReference type="Pfam" id="PF13476"/>
    </source>
</evidence>